<dbReference type="AlphaFoldDB" id="A0A850SXW1"/>
<feature type="domain" description="Flagellar Assembly Protein A N-terminal region" evidence="1">
    <location>
        <begin position="203"/>
        <end position="351"/>
    </location>
</feature>
<dbReference type="InterPro" id="IPR046865">
    <property type="entry name" value="FapA_b_solenoid"/>
</dbReference>
<sequence length="686" mass="75764">MGKYKPSNKDRSLLKIALFLKYISKGDLAKLESDIRSPKAPGFDLFTHIKAKGYMSQENIKRLKQCYKMFGRQPGDMRFGELCIAFGFLTPLSLEQALEEQKRLTDKGISSRLGSLLVSRGMMTKAQCKLVLCKQQTACLKQSPPSPSSPPEQPPLDSTTCVSSCELPDFCGARLISEKELGIYIAKDALTVWLVKRDGFNDEIDPVWIKNLMEKYGIVHGIRDDNALQGFLDDPQFSKIPFQAASGTPAVEETDAVITCLFEQEYLKPGILSDDGTMDFKARGDMPFVKQGDVLMEKTPVVPGKDGINIFGDLIPQKAGANPKLHAGKGVSLSEDGLKVIADIEGNPRLDDLNIVSVNESIIIEGDVDYRTGHIKYNKNIFVTGVIKNGFKVEGIDVAARYVEGGQIKARGNVLIEAGVTDSEIEARGGIEAGFIHRSKIACAGQIKVQKEMVDSLAMTEGRFNMDLGRLFSSEIHAKGGARIYKVGSKKAKPSSITVGKSAYLEGRRQTIETEIDTCSTLMEQARQAKSQIANRLQDISRQLGDYEKSMERTMGLMERMEKKSRDSLEMFQQTLDDAGDKIIELKGQKSNLKSSLEVQDEQIEDAVRRFKQGLNEKFILKRLAEAHPAHSVLEVTGKIAAKTKVCGPDTAMVLKQSLIKARFMEVSNRGDGKRPPKKEMAVAAY</sequence>
<evidence type="ECO:0000313" key="2">
    <source>
        <dbReference type="EMBL" id="NWH06154.1"/>
    </source>
</evidence>
<gene>
    <name evidence="2" type="ORF">HXW94_14370</name>
</gene>
<accession>A0A850SXW1</accession>
<name>A0A850SXW1_9BACT</name>
<proteinExistence type="predicted"/>
<keyword evidence="3" id="KW-1185">Reference proteome</keyword>
<dbReference type="EMBL" id="JACADJ010000061">
    <property type="protein sequence ID" value="NWH06154.1"/>
    <property type="molecule type" value="Genomic_DNA"/>
</dbReference>
<dbReference type="RefSeq" id="WP_178367606.1">
    <property type="nucleotide sequence ID" value="NZ_JACADJ010000061.1"/>
</dbReference>
<protein>
    <submittedName>
        <fullName evidence="2">DUF342 domain-containing protein</fullName>
    </submittedName>
</protein>
<comment type="caution">
    <text evidence="2">The sequence shown here is derived from an EMBL/GenBank/DDBJ whole genome shotgun (WGS) entry which is preliminary data.</text>
</comment>
<dbReference type="InterPro" id="IPR046866">
    <property type="entry name" value="FapA_N"/>
</dbReference>
<organism evidence="2 3">
    <name type="scientific">Desulfobacter latus</name>
    <dbReference type="NCBI Taxonomy" id="2292"/>
    <lineage>
        <taxon>Bacteria</taxon>
        <taxon>Pseudomonadati</taxon>
        <taxon>Thermodesulfobacteriota</taxon>
        <taxon>Desulfobacteria</taxon>
        <taxon>Desulfobacterales</taxon>
        <taxon>Desulfobacteraceae</taxon>
        <taxon>Desulfobacter</taxon>
    </lineage>
</organism>
<dbReference type="Pfam" id="PF03961">
    <property type="entry name" value="FapA"/>
    <property type="match status" value="1"/>
</dbReference>
<dbReference type="PANTHER" id="PTHR38032:SF1">
    <property type="entry name" value="RNA-BINDING PROTEIN KHPB N-TERMINAL DOMAIN-CONTAINING PROTEIN"/>
    <property type="match status" value="1"/>
</dbReference>
<dbReference type="Proteomes" id="UP000553343">
    <property type="component" value="Unassembled WGS sequence"/>
</dbReference>
<dbReference type="InterPro" id="IPR005646">
    <property type="entry name" value="FapA"/>
</dbReference>
<reference evidence="2 3" key="1">
    <citation type="submission" date="2020-06" db="EMBL/GenBank/DDBJ databases">
        <title>High-quality draft genome of sulfate reducer Desulfobacter latus type strain AcrS2 isolated from marine sediment.</title>
        <authorList>
            <person name="Hoppe M."/>
            <person name="Larsen C.K."/>
            <person name="Marshall I.P.G."/>
            <person name="Schramm A."/>
            <person name="Marietou A.G."/>
        </authorList>
    </citation>
    <scope>NUCLEOTIDE SEQUENCE [LARGE SCALE GENOMIC DNA]</scope>
    <source>
        <strain evidence="2 3">AcRS2</strain>
    </source>
</reference>
<evidence type="ECO:0000259" key="1">
    <source>
        <dbReference type="Pfam" id="PF20250"/>
    </source>
</evidence>
<dbReference type="Pfam" id="PF20250">
    <property type="entry name" value="FapA_N"/>
    <property type="match status" value="1"/>
</dbReference>
<dbReference type="PANTHER" id="PTHR38032">
    <property type="entry name" value="POLYMERASE-RELATED"/>
    <property type="match status" value="1"/>
</dbReference>
<evidence type="ECO:0000313" key="3">
    <source>
        <dbReference type="Proteomes" id="UP000553343"/>
    </source>
</evidence>